<dbReference type="SUPFAM" id="SSF48239">
    <property type="entry name" value="Terpenoid cyclases/Protein prenyltransferases"/>
    <property type="match status" value="1"/>
</dbReference>
<dbReference type="AlphaFoldDB" id="A0A6J6ZKQ6"/>
<dbReference type="EMBL" id="CAFAAL010000250">
    <property type="protein sequence ID" value="CAB4821334.1"/>
    <property type="molecule type" value="Genomic_DNA"/>
</dbReference>
<reference evidence="1" key="1">
    <citation type="submission" date="2020-05" db="EMBL/GenBank/DDBJ databases">
        <authorList>
            <person name="Chiriac C."/>
            <person name="Salcher M."/>
            <person name="Ghai R."/>
            <person name="Kavagutti S V."/>
        </authorList>
    </citation>
    <scope>NUCLEOTIDE SEQUENCE</scope>
</reference>
<organism evidence="1">
    <name type="scientific">freshwater metagenome</name>
    <dbReference type="NCBI Taxonomy" id="449393"/>
    <lineage>
        <taxon>unclassified sequences</taxon>
        <taxon>metagenomes</taxon>
        <taxon>ecological metagenomes</taxon>
    </lineage>
</organism>
<evidence type="ECO:0000313" key="1">
    <source>
        <dbReference type="EMBL" id="CAB4821334.1"/>
    </source>
</evidence>
<name>A0A6J6ZKQ6_9ZZZZ</name>
<dbReference type="InterPro" id="IPR008930">
    <property type="entry name" value="Terpenoid_cyclase/PrenylTrfase"/>
</dbReference>
<proteinExistence type="predicted"/>
<gene>
    <name evidence="1" type="ORF">UFOPK3004_01846</name>
</gene>
<sequence length="474" mass="49985">MKIYKQLALSAVLAWSVFSVTNTMAATELQKLTAIIDGLDNLVATQQPGGYWNYGGYEQASTGAAVLAFMSQKNNWEKLGSHTATYQATVDKAVAYLLATASTGSVSTRNDGIPICPNGAFSCTDIGWYGAGESSYTTGLVASGLATYATGKASVIATTTGPLAGLTWGQIAQGITNLWSAYQSTAVNPGASLVGGWRYIFGAYDSDMSTTQWGIISLIYDESLGAITPAIVKTDLAKWLAFAQDPISGAGCYQGPGSGYCEQANTGGLLLGLKYVGKLISDPAVQKALTYLNNNWPQDANNTFFGNFGQPYAMWGVYKGLDVNIGVKDNTFITNLKTTCGAPANLPGNPSGSVPCNWWEDYNESLVNSQNADGSWNGYAYWYGPLATAFNISILGATEIPPQGLCDVAAPIGQIDKLDLALISKSRGQVPTAKDPRDSNLDGKIDPADVKACIPKCTFSNCSVTQSTPPLPVP</sequence>
<accession>A0A6J6ZKQ6</accession>
<protein>
    <submittedName>
        <fullName evidence="1">Unannotated protein</fullName>
    </submittedName>
</protein>